<dbReference type="RefSeq" id="WP_163668236.1">
    <property type="nucleotide sequence ID" value="NZ_QZCE01000002.1"/>
</dbReference>
<accession>A0A6M0SD61</accession>
<organism evidence="1 2">
    <name type="scientific">Adonisia turfae CCMR0082</name>
    <dbReference type="NCBI Taxonomy" id="2304604"/>
    <lineage>
        <taxon>Bacteria</taxon>
        <taxon>Bacillati</taxon>
        <taxon>Cyanobacteriota</taxon>
        <taxon>Adonisia</taxon>
        <taxon>Adonisia turfae</taxon>
    </lineage>
</organism>
<protein>
    <submittedName>
        <fullName evidence="1">Uncharacterized protein</fullName>
    </submittedName>
</protein>
<evidence type="ECO:0000313" key="1">
    <source>
        <dbReference type="EMBL" id="NEZ66256.1"/>
    </source>
</evidence>
<proteinExistence type="predicted"/>
<dbReference type="EMBL" id="QZCE01000002">
    <property type="protein sequence ID" value="NEZ66256.1"/>
    <property type="molecule type" value="Genomic_DNA"/>
</dbReference>
<evidence type="ECO:0000313" key="2">
    <source>
        <dbReference type="Proteomes" id="UP000473574"/>
    </source>
</evidence>
<reference evidence="1 2" key="1">
    <citation type="journal article" date="2020" name="Microb. Ecol.">
        <title>Ecogenomics of the Marine Benthic Filamentous Cyanobacterium Adonisia.</title>
        <authorList>
            <person name="Walter J.M."/>
            <person name="Coutinho F.H."/>
            <person name="Leomil L."/>
            <person name="Hargreaves P.I."/>
            <person name="Campeao M.E."/>
            <person name="Vieira V.V."/>
            <person name="Silva B.S."/>
            <person name="Fistarol G.O."/>
            <person name="Salomon P.S."/>
            <person name="Sawabe T."/>
            <person name="Mino S."/>
            <person name="Hosokawa M."/>
            <person name="Miyashita H."/>
            <person name="Maruyama F."/>
            <person name="van Verk M.C."/>
            <person name="Dutilh B.E."/>
            <person name="Thompson C.C."/>
            <person name="Thompson F.L."/>
        </authorList>
    </citation>
    <scope>NUCLEOTIDE SEQUENCE [LARGE SCALE GENOMIC DNA]</scope>
    <source>
        <strain evidence="1 2">CCMR0082</strain>
    </source>
</reference>
<dbReference type="Proteomes" id="UP000473574">
    <property type="component" value="Unassembled WGS sequence"/>
</dbReference>
<comment type="caution">
    <text evidence="1">The sequence shown here is derived from an EMBL/GenBank/DDBJ whole genome shotgun (WGS) entry which is preliminary data.</text>
</comment>
<sequence>MRYPNETPEEVLKHSSEPFIHDDEYDLDDYTEYDENGPYFDPYAGCYDDEPHDVWGEQDDYEYWLNECGQGQGYVGCLKAGSEECDFECPFREALEVLEITRLQMIERWVLDKLPWVLHAWRNLMIGRPYEVSADAEEFWACFLRSHNIYGTPWDAYLINQLFFYGNHESIPYDDIPF</sequence>
<gene>
    <name evidence="1" type="ORF">D0962_26425</name>
</gene>
<name>A0A6M0SD61_9CYAN</name>
<dbReference type="AlphaFoldDB" id="A0A6M0SD61"/>